<dbReference type="InterPro" id="IPR006037">
    <property type="entry name" value="RCK_C"/>
</dbReference>
<dbReference type="GO" id="GO:0015297">
    <property type="term" value="F:antiporter activity"/>
    <property type="evidence" value="ECO:0007669"/>
    <property type="project" value="UniProtKB-KW"/>
</dbReference>
<feature type="transmembrane region" description="Helical" evidence="10">
    <location>
        <begin position="340"/>
        <end position="360"/>
    </location>
</feature>
<dbReference type="AlphaFoldDB" id="A0A0A0N885"/>
<evidence type="ECO:0000259" key="11">
    <source>
        <dbReference type="PROSITE" id="PS51202"/>
    </source>
</evidence>
<dbReference type="EMBL" id="QYCY01000001">
    <property type="protein sequence ID" value="RLV81381.1"/>
    <property type="molecule type" value="Genomic_DNA"/>
</dbReference>
<keyword evidence="4" id="KW-1003">Cell membrane</keyword>
<feature type="transmembrane region" description="Helical" evidence="10">
    <location>
        <begin position="272"/>
        <end position="299"/>
    </location>
</feature>
<keyword evidence="3" id="KW-0050">Antiport</keyword>
<feature type="transmembrane region" description="Helical" evidence="10">
    <location>
        <begin position="306"/>
        <end position="328"/>
    </location>
</feature>
<keyword evidence="2" id="KW-0813">Transport</keyword>
<dbReference type="Gene3D" id="1.20.1530.20">
    <property type="match status" value="1"/>
</dbReference>
<dbReference type="PANTHER" id="PTHR32507">
    <property type="entry name" value="NA(+)/H(+) ANTIPORTER 1"/>
    <property type="match status" value="1"/>
</dbReference>
<dbReference type="InterPro" id="IPR038770">
    <property type="entry name" value="Na+/solute_symporter_sf"/>
</dbReference>
<dbReference type="STRING" id="1343740.M271_20180"/>
<name>A0A0A0N885_STRRN</name>
<dbReference type="InterPro" id="IPR006153">
    <property type="entry name" value="Cation/H_exchanger_TM"/>
</dbReference>
<evidence type="ECO:0000256" key="2">
    <source>
        <dbReference type="ARBA" id="ARBA00022448"/>
    </source>
</evidence>
<sequence>MAGSPPAPAFFLLAAAVASDLVPVLRNAPIRSVQVVVALALVVLLFHGGMDLGWRRFRPNAGAVVWIGSVGTFATAAVMALSARLIGFDWTSALLVGTALAPTDPAVVFSVLGRKQISGRTGPLLQGESGFNDPVGIALMGSLLGAAGGSAAVTAGHVAGAFAVQMMIGAAVGAVGGLALKVFMQRVSLPHEGLYPLRALAGAFALYGLATVAHGSGFLAVFLAGVLLGDVRAPCKTEIERFHAALASLAEIVAFALLSLTVPLRMFASQGAWGAGLVLAVVLVLLVRPLVMAVLLWPLRLRAGEWAFVAFTGLKGAVPILLGSFAVSEHRPHGSRVYDVMFVVVAFSVVVQGALLPTVARWCRVPMRTGALEPWALGVRLRDRPEGVCRTTARAGAPADGAAIGDLDLGEHVWISMVIREVSLVPGRASARLRSGDEVLLMLDPQETDADEAGGVLFKAGAVPGHFWVPDAVQGSSSPPSRRSAPWRPRTASGSCSSPVPTRRGLP</sequence>
<keyword evidence="5 10" id="KW-0812">Transmembrane</keyword>
<feature type="domain" description="RCK C-terminal" evidence="11">
    <location>
        <begin position="376"/>
        <end position="457"/>
    </location>
</feature>
<feature type="compositionally biased region" description="Low complexity" evidence="9">
    <location>
        <begin position="476"/>
        <end position="493"/>
    </location>
</feature>
<dbReference type="eggNOG" id="COG3263">
    <property type="taxonomic scope" value="Bacteria"/>
</dbReference>
<dbReference type="GO" id="GO:0008324">
    <property type="term" value="F:monoatomic cation transmembrane transporter activity"/>
    <property type="evidence" value="ECO:0007669"/>
    <property type="project" value="InterPro"/>
</dbReference>
<reference evidence="12 13" key="1">
    <citation type="journal article" date="2018" name="J. Biol. Chem.">
        <title>Discovery of the actinoplanic acid pathway in Streptomyces rapamycinicus reveals a genetically conserved synergism with rapamycin.</title>
        <authorList>
            <person name="Mrak P."/>
            <person name="Krastel P."/>
            <person name="Pivk Lukancic P."/>
            <person name="Tao J."/>
            <person name="Pistorius D."/>
            <person name="Moore C.M."/>
        </authorList>
    </citation>
    <scope>NUCLEOTIDE SEQUENCE [LARGE SCALE GENOMIC DNA]</scope>
    <source>
        <strain evidence="12 13">NRRL 5491</strain>
    </source>
</reference>
<evidence type="ECO:0000256" key="4">
    <source>
        <dbReference type="ARBA" id="ARBA00022475"/>
    </source>
</evidence>
<dbReference type="Pfam" id="PF00999">
    <property type="entry name" value="Na_H_Exchanger"/>
    <property type="match status" value="1"/>
</dbReference>
<feature type="transmembrane region" description="Helical" evidence="10">
    <location>
        <begin position="61"/>
        <end position="86"/>
    </location>
</feature>
<dbReference type="HOGENOM" id="CLU_005912_9_1_11"/>
<evidence type="ECO:0000256" key="7">
    <source>
        <dbReference type="ARBA" id="ARBA00023065"/>
    </source>
</evidence>
<evidence type="ECO:0000256" key="8">
    <source>
        <dbReference type="ARBA" id="ARBA00023136"/>
    </source>
</evidence>
<evidence type="ECO:0000256" key="3">
    <source>
        <dbReference type="ARBA" id="ARBA00022449"/>
    </source>
</evidence>
<proteinExistence type="predicted"/>
<evidence type="ECO:0000256" key="6">
    <source>
        <dbReference type="ARBA" id="ARBA00022989"/>
    </source>
</evidence>
<keyword evidence="8 10" id="KW-0472">Membrane</keyword>
<keyword evidence="7" id="KW-0406">Ion transport</keyword>
<evidence type="ECO:0000256" key="1">
    <source>
        <dbReference type="ARBA" id="ARBA00004651"/>
    </source>
</evidence>
<evidence type="ECO:0000313" key="12">
    <source>
        <dbReference type="EMBL" id="RLV81381.1"/>
    </source>
</evidence>
<comment type="subcellular location">
    <subcellularLocation>
        <location evidence="1">Cell membrane</location>
        <topology evidence="1">Multi-pass membrane protein</topology>
    </subcellularLocation>
</comment>
<comment type="caution">
    <text evidence="12">The sequence shown here is derived from an EMBL/GenBank/DDBJ whole genome shotgun (WGS) entry which is preliminary data.</text>
</comment>
<feature type="transmembrane region" description="Helical" evidence="10">
    <location>
        <begin position="241"/>
        <end position="260"/>
    </location>
</feature>
<evidence type="ECO:0000313" key="13">
    <source>
        <dbReference type="Proteomes" id="UP000281594"/>
    </source>
</evidence>
<dbReference type="KEGG" id="src:M271_20180"/>
<feature type="transmembrane region" description="Helical" evidence="10">
    <location>
        <begin position="204"/>
        <end position="229"/>
    </location>
</feature>
<gene>
    <name evidence="12" type="ORF">D3C57_123390</name>
</gene>
<organism evidence="12 13">
    <name type="scientific">Streptomyces rapamycinicus (strain ATCC 29253 / DSM 41530 / NRRL 5491 / AYB-994)</name>
    <name type="common">Streptomyces hygroscopicus (strain ATCC 29253)</name>
    <dbReference type="NCBI Taxonomy" id="1343740"/>
    <lineage>
        <taxon>Bacteria</taxon>
        <taxon>Bacillati</taxon>
        <taxon>Actinomycetota</taxon>
        <taxon>Actinomycetes</taxon>
        <taxon>Kitasatosporales</taxon>
        <taxon>Streptomycetaceae</taxon>
        <taxon>Streptomyces</taxon>
        <taxon>Streptomyces violaceusniger group</taxon>
    </lineage>
</organism>
<evidence type="ECO:0000256" key="10">
    <source>
        <dbReference type="SAM" id="Phobius"/>
    </source>
</evidence>
<evidence type="ECO:0000256" key="5">
    <source>
        <dbReference type="ARBA" id="ARBA00022692"/>
    </source>
</evidence>
<feature type="transmembrane region" description="Helical" evidence="10">
    <location>
        <begin position="135"/>
        <end position="155"/>
    </location>
</feature>
<dbReference type="GO" id="GO:0005886">
    <property type="term" value="C:plasma membrane"/>
    <property type="evidence" value="ECO:0007669"/>
    <property type="project" value="UniProtKB-SubCell"/>
</dbReference>
<protein>
    <recommendedName>
        <fullName evidence="11">RCK C-terminal domain-containing protein</fullName>
    </recommendedName>
</protein>
<accession>A0A0A0N885</accession>
<feature type="region of interest" description="Disordered" evidence="9">
    <location>
        <begin position="470"/>
        <end position="507"/>
    </location>
</feature>
<dbReference type="Proteomes" id="UP000281594">
    <property type="component" value="Unassembled WGS sequence"/>
</dbReference>
<dbReference type="GO" id="GO:0006813">
    <property type="term" value="P:potassium ion transport"/>
    <property type="evidence" value="ECO:0007669"/>
    <property type="project" value="InterPro"/>
</dbReference>
<feature type="transmembrane region" description="Helical" evidence="10">
    <location>
        <begin position="162"/>
        <end position="184"/>
    </location>
</feature>
<dbReference type="PANTHER" id="PTHR32507:SF7">
    <property type="entry name" value="K(+)_H(+) ANTIPORTER NHAP2"/>
    <property type="match status" value="1"/>
</dbReference>
<dbReference type="GO" id="GO:1902600">
    <property type="term" value="P:proton transmembrane transport"/>
    <property type="evidence" value="ECO:0007669"/>
    <property type="project" value="InterPro"/>
</dbReference>
<keyword evidence="6 10" id="KW-1133">Transmembrane helix</keyword>
<feature type="transmembrane region" description="Helical" evidence="10">
    <location>
        <begin position="28"/>
        <end position="49"/>
    </location>
</feature>
<evidence type="ECO:0000256" key="9">
    <source>
        <dbReference type="SAM" id="MobiDB-lite"/>
    </source>
</evidence>
<dbReference type="PROSITE" id="PS51202">
    <property type="entry name" value="RCK_C"/>
    <property type="match status" value="1"/>
</dbReference>